<evidence type="ECO:0000313" key="2">
    <source>
        <dbReference type="EMBL" id="SKB30031.1"/>
    </source>
</evidence>
<name>A0A1T5A4V2_9FLAO</name>
<dbReference type="Pfam" id="PF06170">
    <property type="entry name" value="DUF983"/>
    <property type="match status" value="1"/>
</dbReference>
<gene>
    <name evidence="2" type="ORF">SAMN05660776_0191</name>
</gene>
<evidence type="ECO:0008006" key="4">
    <source>
        <dbReference type="Google" id="ProtNLM"/>
    </source>
</evidence>
<dbReference type="AlphaFoldDB" id="A0A1T5A4V2"/>
<feature type="transmembrane region" description="Helical" evidence="1">
    <location>
        <begin position="52"/>
        <end position="78"/>
    </location>
</feature>
<feature type="transmembrane region" description="Helical" evidence="1">
    <location>
        <begin position="84"/>
        <end position="102"/>
    </location>
</feature>
<dbReference type="Proteomes" id="UP000190230">
    <property type="component" value="Unassembled WGS sequence"/>
</dbReference>
<evidence type="ECO:0000313" key="3">
    <source>
        <dbReference type="Proteomes" id="UP000190230"/>
    </source>
</evidence>
<organism evidence="2 3">
    <name type="scientific">Salegentibacter holothuriorum</name>
    <dbReference type="NCBI Taxonomy" id="241145"/>
    <lineage>
        <taxon>Bacteria</taxon>
        <taxon>Pseudomonadati</taxon>
        <taxon>Bacteroidota</taxon>
        <taxon>Flavobacteriia</taxon>
        <taxon>Flavobacteriales</taxon>
        <taxon>Flavobacteriaceae</taxon>
        <taxon>Salegentibacter</taxon>
    </lineage>
</organism>
<accession>A0A1T5A4V2</accession>
<protein>
    <recommendedName>
        <fullName evidence="4">DUF983 domain-containing protein</fullName>
    </recommendedName>
</protein>
<dbReference type="STRING" id="241145.SAMN05660776_0191"/>
<keyword evidence="3" id="KW-1185">Reference proteome</keyword>
<evidence type="ECO:0000256" key="1">
    <source>
        <dbReference type="SAM" id="Phobius"/>
    </source>
</evidence>
<proteinExistence type="predicted"/>
<sequence>MSKALDIVTCKCPNCGKGKMFNKRGNIFRFKMPEMNKNCKHCDYKFEKETGFFFGSMFVSYALGAAEMIASLILFWYLVDLAPLNVFFIIAVIAILLSTLNFRLSRSIWAYIFYKN</sequence>
<keyword evidence="1" id="KW-0812">Transmembrane</keyword>
<keyword evidence="1" id="KW-0472">Membrane</keyword>
<dbReference type="RefSeq" id="WP_079718831.1">
    <property type="nucleotide sequence ID" value="NZ_FUYY01000001.1"/>
</dbReference>
<reference evidence="3" key="1">
    <citation type="submission" date="2017-02" db="EMBL/GenBank/DDBJ databases">
        <authorList>
            <person name="Varghese N."/>
            <person name="Submissions S."/>
        </authorList>
    </citation>
    <scope>NUCLEOTIDE SEQUENCE [LARGE SCALE GENOMIC DNA]</scope>
    <source>
        <strain evidence="3">DSM 23405</strain>
    </source>
</reference>
<dbReference type="OrthoDB" id="9790326at2"/>
<dbReference type="EMBL" id="FUYY01000001">
    <property type="protein sequence ID" value="SKB30031.1"/>
    <property type="molecule type" value="Genomic_DNA"/>
</dbReference>
<dbReference type="InterPro" id="IPR009325">
    <property type="entry name" value="DUF983"/>
</dbReference>
<keyword evidence="1" id="KW-1133">Transmembrane helix</keyword>